<dbReference type="SUPFAM" id="SSF55200">
    <property type="entry name" value="Translation initiation factor IF3, C-terminal domain"/>
    <property type="match status" value="1"/>
</dbReference>
<dbReference type="PANTHER" id="PTHR10938:SF0">
    <property type="entry name" value="TRANSLATION INITIATION FACTOR IF-3, MITOCHONDRIAL"/>
    <property type="match status" value="1"/>
</dbReference>
<keyword evidence="4" id="KW-1185">Reference proteome</keyword>
<dbReference type="OrthoDB" id="21573at2759"/>
<protein>
    <submittedName>
        <fullName evidence="5">LOW QUALITY PROTEIN: translation initiation factor IF-3, mitochondrial</fullName>
    </submittedName>
</protein>
<dbReference type="RefSeq" id="XP_034103608.1">
    <property type="nucleotide sequence ID" value="XM_034247717.2"/>
</dbReference>
<dbReference type="InterPro" id="IPR001288">
    <property type="entry name" value="Translation_initiation_fac_3"/>
</dbReference>
<dbReference type="FunFam" id="3.30.110.10:FF:000006">
    <property type="entry name" value="Probable translation initiation factor, mitochondrial"/>
    <property type="match status" value="1"/>
</dbReference>
<keyword evidence="2 5" id="KW-0396">Initiation factor</keyword>
<organism evidence="4 5">
    <name type="scientific">Drosophila albomicans</name>
    <name type="common">Fruit fly</name>
    <dbReference type="NCBI Taxonomy" id="7291"/>
    <lineage>
        <taxon>Eukaryota</taxon>
        <taxon>Metazoa</taxon>
        <taxon>Ecdysozoa</taxon>
        <taxon>Arthropoda</taxon>
        <taxon>Hexapoda</taxon>
        <taxon>Insecta</taxon>
        <taxon>Pterygota</taxon>
        <taxon>Neoptera</taxon>
        <taxon>Endopterygota</taxon>
        <taxon>Diptera</taxon>
        <taxon>Brachycera</taxon>
        <taxon>Muscomorpha</taxon>
        <taxon>Ephydroidea</taxon>
        <taxon>Drosophilidae</taxon>
        <taxon>Drosophila</taxon>
    </lineage>
</organism>
<evidence type="ECO:0000313" key="4">
    <source>
        <dbReference type="Proteomes" id="UP000515160"/>
    </source>
</evidence>
<comment type="similarity">
    <text evidence="1">Belongs to the IF-3 family.</text>
</comment>
<evidence type="ECO:0000256" key="1">
    <source>
        <dbReference type="ARBA" id="ARBA00005439"/>
    </source>
</evidence>
<dbReference type="Proteomes" id="UP000515160">
    <property type="component" value="Chromosome 3"/>
</dbReference>
<dbReference type="GO" id="GO:0003743">
    <property type="term" value="F:translation initiation factor activity"/>
    <property type="evidence" value="ECO:0007669"/>
    <property type="project" value="UniProtKB-KW"/>
</dbReference>
<proteinExistence type="inferred from homology"/>
<dbReference type="GeneID" id="117567626"/>
<evidence type="ECO:0000256" key="3">
    <source>
        <dbReference type="ARBA" id="ARBA00022917"/>
    </source>
</evidence>
<dbReference type="InterPro" id="IPR036788">
    <property type="entry name" value="T_IF-3_C_sf"/>
</dbReference>
<reference evidence="5" key="1">
    <citation type="submission" date="2025-08" db="UniProtKB">
        <authorList>
            <consortium name="RefSeq"/>
        </authorList>
    </citation>
    <scope>IDENTIFICATION</scope>
    <source>
        <strain evidence="5">15112-1751.03</strain>
        <tissue evidence="5">Whole Adult</tissue>
    </source>
</reference>
<sequence length="245" mass="27038">MQQPRLFLIHKLISQYASALHAPRYPRIPTVSSQIQQQQESHHLAFSRYLTQAASTKHDGQKPNKTQQKITLIAQNQTMSVTTLDEAQKLAKRRDLHLLRLNQTDAKTGRAIFRLVTAAEMLADDRDAKGAAKSSAEKGKKAEKSLTIGARITEHDLASRLKNIIKWLNKQHEVRILIQGNSSGADDGNAERIVKSIEATIKEPNVIGKIVQKRQKGGFIKFSIIPVATASTTASTASPPNVSPL</sequence>
<dbReference type="GO" id="GO:0032790">
    <property type="term" value="P:ribosome disassembly"/>
    <property type="evidence" value="ECO:0007669"/>
    <property type="project" value="TreeGrafter"/>
</dbReference>
<dbReference type="AlphaFoldDB" id="A0A6P8WW14"/>
<dbReference type="CTD" id="36335"/>
<dbReference type="Gene3D" id="3.30.110.10">
    <property type="entry name" value="Translation initiation factor 3 (IF-3), C-terminal domain"/>
    <property type="match status" value="1"/>
</dbReference>
<dbReference type="PANTHER" id="PTHR10938">
    <property type="entry name" value="TRANSLATION INITIATION FACTOR IF-3"/>
    <property type="match status" value="1"/>
</dbReference>
<evidence type="ECO:0000256" key="2">
    <source>
        <dbReference type="ARBA" id="ARBA00022540"/>
    </source>
</evidence>
<keyword evidence="3" id="KW-0648">Protein biosynthesis</keyword>
<dbReference type="GO" id="GO:0043022">
    <property type="term" value="F:ribosome binding"/>
    <property type="evidence" value="ECO:0007669"/>
    <property type="project" value="TreeGrafter"/>
</dbReference>
<evidence type="ECO:0000313" key="5">
    <source>
        <dbReference type="RefSeq" id="XP_034103608.1"/>
    </source>
</evidence>
<name>A0A6P8WW14_DROAB</name>
<gene>
    <name evidence="5" type="primary">LOC117567626</name>
</gene>
<dbReference type="GO" id="GO:0005739">
    <property type="term" value="C:mitochondrion"/>
    <property type="evidence" value="ECO:0007669"/>
    <property type="project" value="TreeGrafter"/>
</dbReference>
<dbReference type="GO" id="GO:0070124">
    <property type="term" value="P:mitochondrial translational initiation"/>
    <property type="evidence" value="ECO:0007669"/>
    <property type="project" value="TreeGrafter"/>
</dbReference>
<accession>A0A6P8WW14</accession>